<dbReference type="EMBL" id="RBCJ01000008">
    <property type="protein sequence ID" value="RKN75116.1"/>
    <property type="molecule type" value="Genomic_DNA"/>
</dbReference>
<evidence type="ECO:0000313" key="1">
    <source>
        <dbReference type="EMBL" id="RKN75116.1"/>
    </source>
</evidence>
<evidence type="ECO:0000313" key="2">
    <source>
        <dbReference type="Proteomes" id="UP000276603"/>
    </source>
</evidence>
<evidence type="ECO:0008006" key="3">
    <source>
        <dbReference type="Google" id="ProtNLM"/>
    </source>
</evidence>
<comment type="caution">
    <text evidence="1">The sequence shown here is derived from an EMBL/GenBank/DDBJ whole genome shotgun (WGS) entry which is preliminary data.</text>
</comment>
<organism evidence="1 2">
    <name type="scientific">Ulvibacterium marinum</name>
    <dbReference type="NCBI Taxonomy" id="2419782"/>
    <lineage>
        <taxon>Bacteria</taxon>
        <taxon>Pseudomonadati</taxon>
        <taxon>Bacteroidota</taxon>
        <taxon>Flavobacteriia</taxon>
        <taxon>Flavobacteriales</taxon>
        <taxon>Flavobacteriaceae</taxon>
        <taxon>Ulvibacterium</taxon>
    </lineage>
</organism>
<name>A0A3B0BU16_9FLAO</name>
<dbReference type="AlphaFoldDB" id="A0A3B0BU16"/>
<dbReference type="Proteomes" id="UP000276603">
    <property type="component" value="Unassembled WGS sequence"/>
</dbReference>
<reference evidence="1 2" key="1">
    <citation type="submission" date="2018-10" db="EMBL/GenBank/DDBJ databases">
        <title>Ulvibacterium marinum gen. nov., sp. nov., a novel marine bacterium of the family Flavobacteriaceae, isolated from a culture of the green alga Ulva prolifera.</title>
        <authorList>
            <person name="Zhang Z."/>
        </authorList>
    </citation>
    <scope>NUCLEOTIDE SEQUENCE [LARGE SCALE GENOMIC DNA]</scope>
    <source>
        <strain evidence="1 2">CCMM003</strain>
    </source>
</reference>
<sequence length="358" mass="41097">MAVESYNFLLSEGKTGPKLITKKMPFSYEDYSLEVQGVFVNLGTYETLQASDILISPKHSLMNNVVFASKYDREELSTHLKVERDFVDFRIPKLEIKNLDFGFKSNTFMVAVFEIGINKPSLEMYRDKRLPDDSRIKPLYSELLRKLPIDIDITSLSISDGYIAYEEKIEDTKQAGKLYFEHLNAQISNINNTLANEEKTRIETTAEILGEGQLDLEWEFQVTDTSDAFGVSGSLKNLESEKLNTFLKPNLRTRAKGTIDVMYFNLWGNHRASRGDMKMKYHDFEFEVLDKDRLKINKVFTFIGNLLVNDGSKTDKDGFRFGAIETERDVTKSFFNYLWQNIKSGILDTMTGTGKKDA</sequence>
<protein>
    <recommendedName>
        <fullName evidence="3">DUF748 domain-containing protein</fullName>
    </recommendedName>
</protein>
<dbReference type="OrthoDB" id="1412480at2"/>
<accession>A0A3B0BU16</accession>
<dbReference type="RefSeq" id="WP_120714459.1">
    <property type="nucleotide sequence ID" value="NZ_RBCJ01000008.1"/>
</dbReference>
<gene>
    <name evidence="1" type="ORF">D7Z94_25285</name>
</gene>
<proteinExistence type="predicted"/>
<keyword evidence="2" id="KW-1185">Reference proteome</keyword>